<protein>
    <recommendedName>
        <fullName evidence="2">Peptidase S1 domain-containing protein</fullName>
    </recommendedName>
</protein>
<dbReference type="Proteomes" id="UP001177023">
    <property type="component" value="Unassembled WGS sequence"/>
</dbReference>
<accession>A0AA36CK57</accession>
<reference evidence="3" key="1">
    <citation type="submission" date="2023-06" db="EMBL/GenBank/DDBJ databases">
        <authorList>
            <person name="Delattre M."/>
        </authorList>
    </citation>
    <scope>NUCLEOTIDE SEQUENCE</scope>
    <source>
        <strain evidence="3">AF72</strain>
    </source>
</reference>
<keyword evidence="1" id="KW-0732">Signal</keyword>
<evidence type="ECO:0000259" key="2">
    <source>
        <dbReference type="Pfam" id="PF00089"/>
    </source>
</evidence>
<comment type="caution">
    <text evidence="3">The sequence shown here is derived from an EMBL/GenBank/DDBJ whole genome shotgun (WGS) entry which is preliminary data.</text>
</comment>
<gene>
    <name evidence="3" type="ORF">MSPICULIGERA_LOCUS7988</name>
</gene>
<evidence type="ECO:0000313" key="3">
    <source>
        <dbReference type="EMBL" id="CAJ0569511.1"/>
    </source>
</evidence>
<dbReference type="InterPro" id="IPR043504">
    <property type="entry name" value="Peptidase_S1_PA_chymotrypsin"/>
</dbReference>
<feature type="domain" description="Peptidase S1" evidence="2">
    <location>
        <begin position="19"/>
        <end position="114"/>
    </location>
</feature>
<dbReference type="GO" id="GO:0004252">
    <property type="term" value="F:serine-type endopeptidase activity"/>
    <property type="evidence" value="ECO:0007669"/>
    <property type="project" value="InterPro"/>
</dbReference>
<name>A0AA36CK57_9BILA</name>
<dbReference type="GO" id="GO:0006508">
    <property type="term" value="P:proteolysis"/>
    <property type="evidence" value="ECO:0007669"/>
    <property type="project" value="InterPro"/>
</dbReference>
<dbReference type="Gene3D" id="2.40.10.10">
    <property type="entry name" value="Trypsin-like serine proteases"/>
    <property type="match status" value="1"/>
</dbReference>
<dbReference type="Pfam" id="PF00089">
    <property type="entry name" value="Trypsin"/>
    <property type="match status" value="1"/>
</dbReference>
<dbReference type="EMBL" id="CATQJA010002043">
    <property type="protein sequence ID" value="CAJ0569511.1"/>
    <property type="molecule type" value="Genomic_DNA"/>
</dbReference>
<dbReference type="AlphaFoldDB" id="A0AA36CK57"/>
<dbReference type="SUPFAM" id="SSF50494">
    <property type="entry name" value="Trypsin-like serine proteases"/>
    <property type="match status" value="1"/>
</dbReference>
<evidence type="ECO:0000256" key="1">
    <source>
        <dbReference type="SAM" id="SignalP"/>
    </source>
</evidence>
<feature type="chain" id="PRO_5041218559" description="Peptidase S1 domain-containing protein" evidence="1">
    <location>
        <begin position="19"/>
        <end position="128"/>
    </location>
</feature>
<dbReference type="InterPro" id="IPR009003">
    <property type="entry name" value="Peptidase_S1_PA"/>
</dbReference>
<keyword evidence="4" id="KW-1185">Reference proteome</keyword>
<proteinExistence type="predicted"/>
<dbReference type="InterPro" id="IPR001254">
    <property type="entry name" value="Trypsin_dom"/>
</dbReference>
<feature type="signal peptide" evidence="1">
    <location>
        <begin position="1"/>
        <end position="18"/>
    </location>
</feature>
<evidence type="ECO:0000313" key="4">
    <source>
        <dbReference type="Proteomes" id="UP001177023"/>
    </source>
</evidence>
<sequence length="128" mass="13990">MYLLHLLLTSLCAVQTNAIVGGLEAEDGDYPFVVTHQAYDQVKQKWLTGCVGSIIDRNWILVAGSCLFSGTHRMATNRHRLIAGSTIVTSKGSDAQNAQILEASEIFLHPEYKGYGASQRSAEQFCGK</sequence>
<organism evidence="3 4">
    <name type="scientific">Mesorhabditis spiculigera</name>
    <dbReference type="NCBI Taxonomy" id="96644"/>
    <lineage>
        <taxon>Eukaryota</taxon>
        <taxon>Metazoa</taxon>
        <taxon>Ecdysozoa</taxon>
        <taxon>Nematoda</taxon>
        <taxon>Chromadorea</taxon>
        <taxon>Rhabditida</taxon>
        <taxon>Rhabditina</taxon>
        <taxon>Rhabditomorpha</taxon>
        <taxon>Rhabditoidea</taxon>
        <taxon>Rhabditidae</taxon>
        <taxon>Mesorhabditinae</taxon>
        <taxon>Mesorhabditis</taxon>
    </lineage>
</organism>
<feature type="non-terminal residue" evidence="3">
    <location>
        <position position="128"/>
    </location>
</feature>